<proteinExistence type="predicted"/>
<gene>
    <name evidence="2" type="ORF">N657DRAFT_32708</name>
</gene>
<feature type="compositionally biased region" description="Polar residues" evidence="1">
    <location>
        <begin position="46"/>
        <end position="71"/>
    </location>
</feature>
<feature type="compositionally biased region" description="Basic and acidic residues" evidence="1">
    <location>
        <begin position="74"/>
        <end position="93"/>
    </location>
</feature>
<name>A0AAN6U9J6_9PEZI</name>
<reference evidence="2" key="1">
    <citation type="journal article" date="2023" name="Mol. Phylogenet. Evol.">
        <title>Genome-scale phylogeny and comparative genomics of the fungal order Sordariales.</title>
        <authorList>
            <person name="Hensen N."/>
            <person name="Bonometti L."/>
            <person name="Westerberg I."/>
            <person name="Brannstrom I.O."/>
            <person name="Guillou S."/>
            <person name="Cros-Aarteil S."/>
            <person name="Calhoun S."/>
            <person name="Haridas S."/>
            <person name="Kuo A."/>
            <person name="Mondo S."/>
            <person name="Pangilinan J."/>
            <person name="Riley R."/>
            <person name="LaButti K."/>
            <person name="Andreopoulos B."/>
            <person name="Lipzen A."/>
            <person name="Chen C."/>
            <person name="Yan M."/>
            <person name="Daum C."/>
            <person name="Ng V."/>
            <person name="Clum A."/>
            <person name="Steindorff A."/>
            <person name="Ohm R.A."/>
            <person name="Martin F."/>
            <person name="Silar P."/>
            <person name="Natvig D.O."/>
            <person name="Lalanne C."/>
            <person name="Gautier V."/>
            <person name="Ament-Velasquez S.L."/>
            <person name="Kruys A."/>
            <person name="Hutchinson M.I."/>
            <person name="Powell A.J."/>
            <person name="Barry K."/>
            <person name="Miller A.N."/>
            <person name="Grigoriev I.V."/>
            <person name="Debuchy R."/>
            <person name="Gladieux P."/>
            <person name="Hiltunen Thoren M."/>
            <person name="Johannesson H."/>
        </authorList>
    </citation>
    <scope>NUCLEOTIDE SEQUENCE</scope>
    <source>
        <strain evidence="2">CBS 731.68</strain>
    </source>
</reference>
<dbReference type="GeneID" id="87823609"/>
<evidence type="ECO:0000256" key="1">
    <source>
        <dbReference type="SAM" id="MobiDB-lite"/>
    </source>
</evidence>
<feature type="region of interest" description="Disordered" evidence="1">
    <location>
        <begin position="46"/>
        <end position="95"/>
    </location>
</feature>
<dbReference type="Proteomes" id="UP001302602">
    <property type="component" value="Unassembled WGS sequence"/>
</dbReference>
<dbReference type="RefSeq" id="XP_062652425.1">
    <property type="nucleotide sequence ID" value="XM_062786839.1"/>
</dbReference>
<evidence type="ECO:0000313" key="3">
    <source>
        <dbReference type="Proteomes" id="UP001302602"/>
    </source>
</evidence>
<dbReference type="AlphaFoldDB" id="A0AAN6U9J6"/>
<protein>
    <submittedName>
        <fullName evidence="2">Uncharacterized protein</fullName>
    </submittedName>
</protein>
<sequence length="174" mass="19688">MPNAQRYVIDDYMDSHKPPPILHRVLSLYRHLKGVCRSEREIGHSSHLTGTLPSVASQGTSPLFPKQTRSAMLSRDRQWPVEEESRAPSKDRPTITNWSNHLDQLSLASLTWFPSLESLGQAQAVAQGCGWHWLPPSCLRRRPEPALAVPRPRCSSRQWLAGLACGIKHRTRQD</sequence>
<organism evidence="2 3">
    <name type="scientific">Parathielavia appendiculata</name>
    <dbReference type="NCBI Taxonomy" id="2587402"/>
    <lineage>
        <taxon>Eukaryota</taxon>
        <taxon>Fungi</taxon>
        <taxon>Dikarya</taxon>
        <taxon>Ascomycota</taxon>
        <taxon>Pezizomycotina</taxon>
        <taxon>Sordariomycetes</taxon>
        <taxon>Sordariomycetidae</taxon>
        <taxon>Sordariales</taxon>
        <taxon>Chaetomiaceae</taxon>
        <taxon>Parathielavia</taxon>
    </lineage>
</organism>
<accession>A0AAN6U9J6</accession>
<comment type="caution">
    <text evidence="2">The sequence shown here is derived from an EMBL/GenBank/DDBJ whole genome shotgun (WGS) entry which is preliminary data.</text>
</comment>
<keyword evidence="3" id="KW-1185">Reference proteome</keyword>
<reference evidence="2" key="2">
    <citation type="submission" date="2023-05" db="EMBL/GenBank/DDBJ databases">
        <authorList>
            <consortium name="Lawrence Berkeley National Laboratory"/>
            <person name="Steindorff A."/>
            <person name="Hensen N."/>
            <person name="Bonometti L."/>
            <person name="Westerberg I."/>
            <person name="Brannstrom I.O."/>
            <person name="Guillou S."/>
            <person name="Cros-Aarteil S."/>
            <person name="Calhoun S."/>
            <person name="Haridas S."/>
            <person name="Kuo A."/>
            <person name="Mondo S."/>
            <person name="Pangilinan J."/>
            <person name="Riley R."/>
            <person name="Labutti K."/>
            <person name="Andreopoulos B."/>
            <person name="Lipzen A."/>
            <person name="Chen C."/>
            <person name="Yanf M."/>
            <person name="Daum C."/>
            <person name="Ng V."/>
            <person name="Clum A."/>
            <person name="Ohm R."/>
            <person name="Martin F."/>
            <person name="Silar P."/>
            <person name="Natvig D."/>
            <person name="Lalanne C."/>
            <person name="Gautier V."/>
            <person name="Ament-Velasquez S.L."/>
            <person name="Kruys A."/>
            <person name="Hutchinson M.I."/>
            <person name="Powell A.J."/>
            <person name="Barry K."/>
            <person name="Miller A.N."/>
            <person name="Grigoriev I.V."/>
            <person name="Debuchy R."/>
            <person name="Gladieux P."/>
            <person name="Thoren M.H."/>
            <person name="Johannesson H."/>
        </authorList>
    </citation>
    <scope>NUCLEOTIDE SEQUENCE</scope>
    <source>
        <strain evidence="2">CBS 731.68</strain>
    </source>
</reference>
<evidence type="ECO:0000313" key="2">
    <source>
        <dbReference type="EMBL" id="KAK4128654.1"/>
    </source>
</evidence>
<dbReference type="EMBL" id="MU853223">
    <property type="protein sequence ID" value="KAK4128654.1"/>
    <property type="molecule type" value="Genomic_DNA"/>
</dbReference>